<sequence length="345" mass="37975">MMTTASIFKFLGRLQKNLALSIPAFMILGVLAGYFFNVSALKSLILPLTFFMVYPMMVTMDLKSLLRKTNTKLQVTTQLVNFILMPVVGYLMAMTFFRDQPYLVLGILLTSLLPTSGMTISWTGMAKGNIQEAVKMTVIGLILGSILAPFYLVFFLGTSISIPMVDIARQILIVVFLPMVAGYLTQRALIRRHGAEKFQKVYKTRFPLISTLGVLMIVFIAVALRAKILISNPALVLQLLVPLVLIYIVNFTLSTLIGRFMFKREDAIALIYGTVMRNLSISLAIAMTAFGAQGAEAVLVISLAFVIQAQAAAWYVKLFGRFYPAKAEPAADSLPEGMVKAAATK</sequence>
<gene>
    <name evidence="9" type="ORF">SAMN03080599_02848</name>
</gene>
<feature type="transmembrane region" description="Helical" evidence="8">
    <location>
        <begin position="103"/>
        <end position="126"/>
    </location>
</feature>
<keyword evidence="10" id="KW-1185">Reference proteome</keyword>
<reference evidence="9 10" key="1">
    <citation type="submission" date="2016-10" db="EMBL/GenBank/DDBJ databases">
        <authorList>
            <person name="de Groot N.N."/>
        </authorList>
    </citation>
    <scope>NUCLEOTIDE SEQUENCE [LARGE SCALE GENOMIC DNA]</scope>
    <source>
        <strain evidence="9 10">DSM 2784</strain>
    </source>
</reference>
<dbReference type="Gene3D" id="1.20.1530.20">
    <property type="match status" value="1"/>
</dbReference>
<comment type="similarity">
    <text evidence="2">Belongs to the arsenical resistance-3 (ACR3) (TC 2.A.59) family.</text>
</comment>
<evidence type="ECO:0000256" key="2">
    <source>
        <dbReference type="ARBA" id="ARBA00010110"/>
    </source>
</evidence>
<evidence type="ECO:0000313" key="10">
    <source>
        <dbReference type="Proteomes" id="UP000199208"/>
    </source>
</evidence>
<keyword evidence="6 8" id="KW-1133">Transmembrane helix</keyword>
<dbReference type="GO" id="GO:0015104">
    <property type="term" value="F:antimonite transmembrane transporter activity"/>
    <property type="evidence" value="ECO:0007669"/>
    <property type="project" value="TreeGrafter"/>
</dbReference>
<name>A0A1G5S569_9FIRM</name>
<organism evidence="9 10">
    <name type="scientific">Acidaminobacter hydrogenoformans DSM 2784</name>
    <dbReference type="NCBI Taxonomy" id="1120920"/>
    <lineage>
        <taxon>Bacteria</taxon>
        <taxon>Bacillati</taxon>
        <taxon>Bacillota</taxon>
        <taxon>Clostridia</taxon>
        <taxon>Peptostreptococcales</taxon>
        <taxon>Acidaminobacteraceae</taxon>
        <taxon>Acidaminobacter</taxon>
    </lineage>
</organism>
<comment type="subcellular location">
    <subcellularLocation>
        <location evidence="1">Cell membrane</location>
        <topology evidence="1">Multi-pass membrane protein</topology>
    </subcellularLocation>
</comment>
<evidence type="ECO:0000256" key="5">
    <source>
        <dbReference type="ARBA" id="ARBA00022692"/>
    </source>
</evidence>
<dbReference type="PANTHER" id="PTHR43057:SF1">
    <property type="entry name" value="ARSENICAL-RESISTANCE PROTEIN 3"/>
    <property type="match status" value="1"/>
</dbReference>
<proteinExistence type="inferred from homology"/>
<dbReference type="EMBL" id="FMWL01000019">
    <property type="protein sequence ID" value="SCZ81542.1"/>
    <property type="molecule type" value="Genomic_DNA"/>
</dbReference>
<dbReference type="InterPro" id="IPR002657">
    <property type="entry name" value="BilAc:Na_symport/Acr3"/>
</dbReference>
<keyword evidence="5 8" id="KW-0812">Transmembrane</keyword>
<keyword evidence="7 8" id="KW-0472">Membrane</keyword>
<feature type="transmembrane region" description="Helical" evidence="8">
    <location>
        <begin position="78"/>
        <end position="97"/>
    </location>
</feature>
<dbReference type="Proteomes" id="UP000199208">
    <property type="component" value="Unassembled WGS sequence"/>
</dbReference>
<evidence type="ECO:0000256" key="3">
    <source>
        <dbReference type="ARBA" id="ARBA00022448"/>
    </source>
</evidence>
<evidence type="ECO:0000256" key="1">
    <source>
        <dbReference type="ARBA" id="ARBA00004651"/>
    </source>
</evidence>
<evidence type="ECO:0000256" key="7">
    <source>
        <dbReference type="ARBA" id="ARBA00023136"/>
    </source>
</evidence>
<dbReference type="PANTHER" id="PTHR43057">
    <property type="entry name" value="ARSENITE EFFLUX TRANSPORTER"/>
    <property type="match status" value="1"/>
</dbReference>
<dbReference type="STRING" id="1120920.SAMN03080599_02848"/>
<keyword evidence="3" id="KW-0813">Transport</keyword>
<feature type="transmembrane region" description="Helical" evidence="8">
    <location>
        <begin position="18"/>
        <end position="38"/>
    </location>
</feature>
<evidence type="ECO:0000256" key="6">
    <source>
        <dbReference type="ARBA" id="ARBA00022989"/>
    </source>
</evidence>
<feature type="transmembrane region" description="Helical" evidence="8">
    <location>
        <begin position="297"/>
        <end position="316"/>
    </location>
</feature>
<evidence type="ECO:0000313" key="9">
    <source>
        <dbReference type="EMBL" id="SCZ81542.1"/>
    </source>
</evidence>
<dbReference type="GO" id="GO:0015105">
    <property type="term" value="F:arsenite transmembrane transporter activity"/>
    <property type="evidence" value="ECO:0007669"/>
    <property type="project" value="TreeGrafter"/>
</dbReference>
<dbReference type="Pfam" id="PF01758">
    <property type="entry name" value="SBF"/>
    <property type="match status" value="1"/>
</dbReference>
<dbReference type="InterPro" id="IPR004706">
    <property type="entry name" value="Arsenical-R_Acr3"/>
</dbReference>
<dbReference type="GO" id="GO:0005886">
    <property type="term" value="C:plasma membrane"/>
    <property type="evidence" value="ECO:0007669"/>
    <property type="project" value="UniProtKB-SubCell"/>
</dbReference>
<keyword evidence="4" id="KW-1003">Cell membrane</keyword>
<accession>A0A1G5S569</accession>
<feature type="transmembrane region" description="Helical" evidence="8">
    <location>
        <begin position="167"/>
        <end position="185"/>
    </location>
</feature>
<evidence type="ECO:0000256" key="4">
    <source>
        <dbReference type="ARBA" id="ARBA00022475"/>
    </source>
</evidence>
<feature type="transmembrane region" description="Helical" evidence="8">
    <location>
        <begin position="44"/>
        <end position="66"/>
    </location>
</feature>
<dbReference type="RefSeq" id="WP_207646479.1">
    <property type="nucleotide sequence ID" value="NZ_FMWL01000019.1"/>
</dbReference>
<dbReference type="InterPro" id="IPR038770">
    <property type="entry name" value="Na+/solute_symporter_sf"/>
</dbReference>
<dbReference type="GO" id="GO:0015297">
    <property type="term" value="F:antiporter activity"/>
    <property type="evidence" value="ECO:0007669"/>
    <property type="project" value="InterPro"/>
</dbReference>
<feature type="transmembrane region" description="Helical" evidence="8">
    <location>
        <begin position="206"/>
        <end position="224"/>
    </location>
</feature>
<feature type="transmembrane region" description="Helical" evidence="8">
    <location>
        <begin position="269"/>
        <end position="291"/>
    </location>
</feature>
<evidence type="ECO:0000256" key="8">
    <source>
        <dbReference type="SAM" id="Phobius"/>
    </source>
</evidence>
<protein>
    <submittedName>
        <fullName evidence="9">Arsenite efflux pump ArsB, ACR3 family</fullName>
    </submittedName>
</protein>
<feature type="transmembrane region" description="Helical" evidence="8">
    <location>
        <begin position="236"/>
        <end position="257"/>
    </location>
</feature>
<feature type="transmembrane region" description="Helical" evidence="8">
    <location>
        <begin position="138"/>
        <end position="161"/>
    </location>
</feature>
<dbReference type="AlphaFoldDB" id="A0A1G5S569"/>